<sequence>MGKPTPANAGARQDNPPEVADADIATKPSEGAASTPTTPESGSGRVAQVPNQGTSS</sequence>
<evidence type="ECO:0000256" key="1">
    <source>
        <dbReference type="SAM" id="MobiDB-lite"/>
    </source>
</evidence>
<dbReference type="AlphaFoldDB" id="A0A0F8ZKW1"/>
<feature type="compositionally biased region" description="Polar residues" evidence="1">
    <location>
        <begin position="32"/>
        <end position="41"/>
    </location>
</feature>
<reference evidence="2" key="1">
    <citation type="journal article" date="2015" name="Nature">
        <title>Complex archaea that bridge the gap between prokaryotes and eukaryotes.</title>
        <authorList>
            <person name="Spang A."/>
            <person name="Saw J.H."/>
            <person name="Jorgensen S.L."/>
            <person name="Zaremba-Niedzwiedzka K."/>
            <person name="Martijn J."/>
            <person name="Lind A.E."/>
            <person name="van Eijk R."/>
            <person name="Schleper C."/>
            <person name="Guy L."/>
            <person name="Ettema T.J."/>
        </authorList>
    </citation>
    <scope>NUCLEOTIDE SEQUENCE</scope>
</reference>
<name>A0A0F8ZKW1_9ZZZZ</name>
<gene>
    <name evidence="2" type="ORF">LCGC14_2760810</name>
</gene>
<organism evidence="2">
    <name type="scientific">marine sediment metagenome</name>
    <dbReference type="NCBI Taxonomy" id="412755"/>
    <lineage>
        <taxon>unclassified sequences</taxon>
        <taxon>metagenomes</taxon>
        <taxon>ecological metagenomes</taxon>
    </lineage>
</organism>
<dbReference type="EMBL" id="LAZR01050738">
    <property type="protein sequence ID" value="KKK86680.1"/>
    <property type="molecule type" value="Genomic_DNA"/>
</dbReference>
<accession>A0A0F8ZKW1</accession>
<comment type="caution">
    <text evidence="2">The sequence shown here is derived from an EMBL/GenBank/DDBJ whole genome shotgun (WGS) entry which is preliminary data.</text>
</comment>
<feature type="region of interest" description="Disordered" evidence="1">
    <location>
        <begin position="1"/>
        <end position="56"/>
    </location>
</feature>
<proteinExistence type="predicted"/>
<evidence type="ECO:0000313" key="2">
    <source>
        <dbReference type="EMBL" id="KKK86680.1"/>
    </source>
</evidence>
<protein>
    <submittedName>
        <fullName evidence="2">Uncharacterized protein</fullName>
    </submittedName>
</protein>